<dbReference type="PANTHER" id="PTHR48043">
    <property type="entry name" value="EG:EG0003.4 PROTEIN-RELATED"/>
    <property type="match status" value="1"/>
</dbReference>
<evidence type="ECO:0000313" key="6">
    <source>
        <dbReference type="Proteomes" id="UP001649230"/>
    </source>
</evidence>
<sequence length="398" mass="44832">MSKVLFINGPASGHIHPTLGLVEELIAHGEEIVYVASEEYRTKLERLGARFVAYDNFLADKDPWQLGAFMPLVNLILASYEVILPCILQLAETNSFDYLIHDSMYGCGNLVADLLQLPHVSTCSSFVYSERLWSKHSKHNKEFANNYKHMKEFFSLAKRMEEAYGLHRKLQVKDVFFNKGDLNILFTSKELQPEAETLDPSYQFVGPCINDRRDTMDLHVDQASGKKIVYVSLGTVFNNDKIFYGLIFEALRDFDGQVIVSVGERIDMADFDDIPPHFMVRPYIPQLTVLQQADLFITHGGMNSVHEALYFDVPLIVVPIAADQPIVASRIAELGAGRVLDISTLTVEILRESVQDVLLTDTYRHNSSRIGLALRQAGGQQAAIEQINQFKLNFGVEG</sequence>
<dbReference type="NCBIfam" id="TIGR01426">
    <property type="entry name" value="MGT"/>
    <property type="match status" value="1"/>
</dbReference>
<dbReference type="GO" id="GO:0016740">
    <property type="term" value="F:transferase activity"/>
    <property type="evidence" value="ECO:0007669"/>
    <property type="project" value="UniProtKB-KW"/>
</dbReference>
<dbReference type="RefSeq" id="WP_235118220.1">
    <property type="nucleotide sequence ID" value="NZ_CP090978.1"/>
</dbReference>
<comment type="similarity">
    <text evidence="1">Belongs to the UDP-glycosyltransferase family.</text>
</comment>
<keyword evidence="6" id="KW-1185">Reference proteome</keyword>
<dbReference type="PANTHER" id="PTHR48043:SF145">
    <property type="entry name" value="FI06409P-RELATED"/>
    <property type="match status" value="1"/>
</dbReference>
<evidence type="ECO:0000256" key="2">
    <source>
        <dbReference type="ARBA" id="ARBA00022676"/>
    </source>
</evidence>
<name>A0ABY3SEH8_9BACL</name>
<dbReference type="Pfam" id="PF06722">
    <property type="entry name" value="EryCIII-like_C"/>
    <property type="match status" value="1"/>
</dbReference>
<dbReference type="InterPro" id="IPR006326">
    <property type="entry name" value="UDPGT_MGT-like"/>
</dbReference>
<proteinExistence type="inferred from homology"/>
<dbReference type="CDD" id="cd03784">
    <property type="entry name" value="GT1_Gtf-like"/>
    <property type="match status" value="1"/>
</dbReference>
<reference evidence="5 6" key="1">
    <citation type="journal article" date="2024" name="Int. J. Syst. Evol. Microbiol.">
        <title>Paenibacillus hexagrammi sp. nov., a novel bacterium isolated from the gut content of Hexagrammos agrammus.</title>
        <authorList>
            <person name="Jung H.K."/>
            <person name="Kim D.G."/>
            <person name="Zin H."/>
            <person name="Park J."/>
            <person name="Jung H."/>
            <person name="Kim Y.O."/>
            <person name="Kong H.J."/>
            <person name="Kim J.W."/>
            <person name="Kim Y.S."/>
        </authorList>
    </citation>
    <scope>NUCLEOTIDE SEQUENCE [LARGE SCALE GENOMIC DNA]</scope>
    <source>
        <strain evidence="5 6">YPD9-1</strain>
    </source>
</reference>
<dbReference type="Gene3D" id="3.40.50.2000">
    <property type="entry name" value="Glycogen Phosphorylase B"/>
    <property type="match status" value="2"/>
</dbReference>
<keyword evidence="2" id="KW-0328">Glycosyltransferase</keyword>
<dbReference type="InterPro" id="IPR010610">
    <property type="entry name" value="EryCIII-like_C"/>
</dbReference>
<evidence type="ECO:0000256" key="3">
    <source>
        <dbReference type="ARBA" id="ARBA00022679"/>
    </source>
</evidence>
<gene>
    <name evidence="5" type="ORF">L0M14_19220</name>
</gene>
<organism evidence="5 6">
    <name type="scientific">Paenibacillus hexagrammi</name>
    <dbReference type="NCBI Taxonomy" id="2908839"/>
    <lineage>
        <taxon>Bacteria</taxon>
        <taxon>Bacillati</taxon>
        <taxon>Bacillota</taxon>
        <taxon>Bacilli</taxon>
        <taxon>Bacillales</taxon>
        <taxon>Paenibacillaceae</taxon>
        <taxon>Paenibacillus</taxon>
    </lineage>
</organism>
<evidence type="ECO:0000313" key="5">
    <source>
        <dbReference type="EMBL" id="UJF31875.1"/>
    </source>
</evidence>
<dbReference type="InterPro" id="IPR050271">
    <property type="entry name" value="UDP-glycosyltransferase"/>
</dbReference>
<keyword evidence="3 5" id="KW-0808">Transferase</keyword>
<accession>A0ABY3SEH8</accession>
<dbReference type="Proteomes" id="UP001649230">
    <property type="component" value="Chromosome"/>
</dbReference>
<dbReference type="InterPro" id="IPR002213">
    <property type="entry name" value="UDP_glucos_trans"/>
</dbReference>
<feature type="domain" description="Erythromycin biosynthesis protein CIII-like C-terminal" evidence="4">
    <location>
        <begin position="247"/>
        <end position="370"/>
    </location>
</feature>
<dbReference type="EMBL" id="CP090978">
    <property type="protein sequence ID" value="UJF31875.1"/>
    <property type="molecule type" value="Genomic_DNA"/>
</dbReference>
<dbReference type="SUPFAM" id="SSF53756">
    <property type="entry name" value="UDP-Glycosyltransferase/glycogen phosphorylase"/>
    <property type="match status" value="1"/>
</dbReference>
<evidence type="ECO:0000256" key="1">
    <source>
        <dbReference type="ARBA" id="ARBA00009995"/>
    </source>
</evidence>
<protein>
    <submittedName>
        <fullName evidence="5">Glycosyl transferase</fullName>
    </submittedName>
</protein>
<evidence type="ECO:0000259" key="4">
    <source>
        <dbReference type="Pfam" id="PF06722"/>
    </source>
</evidence>